<evidence type="ECO:0000259" key="8">
    <source>
        <dbReference type="Pfam" id="PF21982"/>
    </source>
</evidence>
<proteinExistence type="inferred from homology"/>
<protein>
    <recommendedName>
        <fullName evidence="3 5">Regulatory protein RecX</fullName>
    </recommendedName>
</protein>
<dbReference type="RefSeq" id="WP_242870437.1">
    <property type="nucleotide sequence ID" value="NZ_FMWK01000008.1"/>
</dbReference>
<dbReference type="InterPro" id="IPR036388">
    <property type="entry name" value="WH-like_DNA-bd_sf"/>
</dbReference>
<feature type="domain" description="RecX first three-helical" evidence="8">
    <location>
        <begin position="59"/>
        <end position="97"/>
    </location>
</feature>
<dbReference type="InterPro" id="IPR053925">
    <property type="entry name" value="RecX_HTH_3rd"/>
</dbReference>
<dbReference type="HAMAP" id="MF_01114">
    <property type="entry name" value="RecX"/>
    <property type="match status" value="1"/>
</dbReference>
<evidence type="ECO:0000256" key="1">
    <source>
        <dbReference type="ARBA" id="ARBA00004496"/>
    </source>
</evidence>
<evidence type="ECO:0000256" key="4">
    <source>
        <dbReference type="ARBA" id="ARBA00022490"/>
    </source>
</evidence>
<feature type="domain" description="RecX third three-helical" evidence="7">
    <location>
        <begin position="151"/>
        <end position="194"/>
    </location>
</feature>
<evidence type="ECO:0000259" key="7">
    <source>
        <dbReference type="Pfam" id="PF21981"/>
    </source>
</evidence>
<accession>A0A1G5RYW0</accession>
<dbReference type="AlphaFoldDB" id="A0A1G5RYW0"/>
<comment type="subcellular location">
    <subcellularLocation>
        <location evidence="1 5">Cytoplasm</location>
    </subcellularLocation>
</comment>
<sequence>MEITSLVKLSKGRAKICLDNGADFVLYKKEYESYGIEEGADLSSADYEEICTEILIPRCKKRALHLLEKQDRSEKNLRDKLKEGGYSSDIIDIAIDYINDYGYLDDARMAASHVRFYQDSRSRNRLRQDLMGKGISSDVIERVLEEEYTADEQELINRLLEKKGYDKENATYEDRGKMYRFLAGRGFSSESISKSLN</sequence>
<dbReference type="GO" id="GO:0006282">
    <property type="term" value="P:regulation of DNA repair"/>
    <property type="evidence" value="ECO:0007669"/>
    <property type="project" value="UniProtKB-UniRule"/>
</dbReference>
<keyword evidence="4 5" id="KW-0963">Cytoplasm</keyword>
<dbReference type="InterPro" id="IPR003783">
    <property type="entry name" value="Regulatory_RecX"/>
</dbReference>
<gene>
    <name evidence="5" type="primary">recX</name>
    <name evidence="9" type="ORF">SAMN02910350_01720</name>
</gene>
<dbReference type="EMBL" id="FMWK01000008">
    <property type="protein sequence ID" value="SCZ79292.1"/>
    <property type="molecule type" value="Genomic_DNA"/>
</dbReference>
<evidence type="ECO:0000256" key="5">
    <source>
        <dbReference type="HAMAP-Rule" id="MF_01114"/>
    </source>
</evidence>
<dbReference type="InterPro" id="IPR053926">
    <property type="entry name" value="RecX_HTH_1st"/>
</dbReference>
<evidence type="ECO:0000313" key="9">
    <source>
        <dbReference type="EMBL" id="SCZ79292.1"/>
    </source>
</evidence>
<dbReference type="Pfam" id="PF21981">
    <property type="entry name" value="RecX_HTH3"/>
    <property type="match status" value="1"/>
</dbReference>
<reference evidence="9 10" key="1">
    <citation type="submission" date="2016-10" db="EMBL/GenBank/DDBJ databases">
        <authorList>
            <person name="de Groot N.N."/>
        </authorList>
    </citation>
    <scope>NUCLEOTIDE SEQUENCE [LARGE SCALE GENOMIC DNA]</scope>
    <source>
        <strain evidence="9 10">DSM 10317</strain>
    </source>
</reference>
<dbReference type="InterPro" id="IPR053924">
    <property type="entry name" value="RecX_HTH_2nd"/>
</dbReference>
<dbReference type="PANTHER" id="PTHR33602:SF1">
    <property type="entry name" value="REGULATORY PROTEIN RECX FAMILY PROTEIN"/>
    <property type="match status" value="1"/>
</dbReference>
<dbReference type="Pfam" id="PF02631">
    <property type="entry name" value="RecX_HTH2"/>
    <property type="match status" value="1"/>
</dbReference>
<dbReference type="PANTHER" id="PTHR33602">
    <property type="entry name" value="REGULATORY PROTEIN RECX FAMILY PROTEIN"/>
    <property type="match status" value="1"/>
</dbReference>
<evidence type="ECO:0000313" key="10">
    <source>
        <dbReference type="Proteomes" id="UP000199428"/>
    </source>
</evidence>
<evidence type="ECO:0000256" key="2">
    <source>
        <dbReference type="ARBA" id="ARBA00009695"/>
    </source>
</evidence>
<name>A0A1G5RYW0_PSEXY</name>
<evidence type="ECO:0000256" key="3">
    <source>
        <dbReference type="ARBA" id="ARBA00018111"/>
    </source>
</evidence>
<organism evidence="9 10">
    <name type="scientific">Pseudobutyrivibrio xylanivorans</name>
    <dbReference type="NCBI Taxonomy" id="185007"/>
    <lineage>
        <taxon>Bacteria</taxon>
        <taxon>Bacillati</taxon>
        <taxon>Bacillota</taxon>
        <taxon>Clostridia</taxon>
        <taxon>Lachnospirales</taxon>
        <taxon>Lachnospiraceae</taxon>
        <taxon>Pseudobutyrivibrio</taxon>
    </lineage>
</organism>
<dbReference type="GO" id="GO:0005737">
    <property type="term" value="C:cytoplasm"/>
    <property type="evidence" value="ECO:0007669"/>
    <property type="project" value="UniProtKB-SubCell"/>
</dbReference>
<dbReference type="Proteomes" id="UP000199428">
    <property type="component" value="Unassembled WGS sequence"/>
</dbReference>
<comment type="function">
    <text evidence="5">Modulates RecA activity.</text>
</comment>
<dbReference type="Pfam" id="PF21982">
    <property type="entry name" value="RecX_HTH1"/>
    <property type="match status" value="1"/>
</dbReference>
<feature type="domain" description="RecX second three-helical" evidence="6">
    <location>
        <begin position="105"/>
        <end position="144"/>
    </location>
</feature>
<evidence type="ECO:0000259" key="6">
    <source>
        <dbReference type="Pfam" id="PF02631"/>
    </source>
</evidence>
<comment type="similarity">
    <text evidence="2 5">Belongs to the RecX family.</text>
</comment>
<dbReference type="Gene3D" id="1.10.10.10">
    <property type="entry name" value="Winged helix-like DNA-binding domain superfamily/Winged helix DNA-binding domain"/>
    <property type="match status" value="3"/>
</dbReference>